<feature type="region of interest" description="Disordered" evidence="1">
    <location>
        <begin position="489"/>
        <end position="533"/>
    </location>
</feature>
<protein>
    <recommendedName>
        <fullName evidence="4">Meiosis 1 arrest protein</fullName>
    </recommendedName>
</protein>
<evidence type="ECO:0000313" key="3">
    <source>
        <dbReference type="Proteomes" id="UP001642483"/>
    </source>
</evidence>
<evidence type="ECO:0000256" key="1">
    <source>
        <dbReference type="SAM" id="MobiDB-lite"/>
    </source>
</evidence>
<proteinExistence type="predicted"/>
<sequence length="570" mass="63378">MLHKQRTYEYNPKMAFKERTNTQTPDNIRYPYSRQPAHLMILDLTSRFSKEVTEAVCDGISNFFGLTCSMKSGLYRIPFCGLLAMTPYVEVLFSIQRLNRASYSRIDLALSELRKLISESCAKWSVKPDVQPIEHAIRDAATQFQKIKQVAGTLTKLELTIVTCHSSQEIRRAATLALSKVNVKDIRHVNVLSFATTLESVGSSETVTVDAGVSSNDLKEGCCMDLAGILDVTVIDSNSLTFESYMRNWLSDRGTDQEHLHLCFNMRGHENGLIIKCDVKERLINPSELPYNNNFEIVVDGSSDGWVQNSMTTKTGVKPANASAVTKLRVVKRVPCQNVCESILFGIPLLLYSSSCWRMDWDALESNQNRFIALCRSLMEKSECLICKNTTPYCRKQGGPLVTTPHGLYVVMASENLGSLLIKSIASMELLISSQVPLQPKWETISDEAVREIDGALQNVETASTFNPLSIDVGWIPVLKDNLLDLGTKRGTNSERKPLQKANSSNIVGSKRSASLQNSRPNTGKATRFAAPRQELQQCTGPVNRTPNTPVISLAVKPASKKTVSFPQFH</sequence>
<dbReference type="EMBL" id="CAWYQH010000108">
    <property type="protein sequence ID" value="CAK8688897.1"/>
    <property type="molecule type" value="Genomic_DNA"/>
</dbReference>
<name>A0ABP0GAR6_CLALP</name>
<dbReference type="PANTHER" id="PTHR28642">
    <property type="entry name" value="MEIOSIS 1 ARREST PROTEIN"/>
    <property type="match status" value="1"/>
</dbReference>
<organism evidence="2 3">
    <name type="scientific">Clavelina lepadiformis</name>
    <name type="common">Light-bulb sea squirt</name>
    <name type="synonym">Ascidia lepadiformis</name>
    <dbReference type="NCBI Taxonomy" id="159417"/>
    <lineage>
        <taxon>Eukaryota</taxon>
        <taxon>Metazoa</taxon>
        <taxon>Chordata</taxon>
        <taxon>Tunicata</taxon>
        <taxon>Ascidiacea</taxon>
        <taxon>Aplousobranchia</taxon>
        <taxon>Clavelinidae</taxon>
        <taxon>Clavelina</taxon>
    </lineage>
</organism>
<accession>A0ABP0GAR6</accession>
<evidence type="ECO:0000313" key="2">
    <source>
        <dbReference type="EMBL" id="CAK8688897.1"/>
    </source>
</evidence>
<feature type="compositionally biased region" description="Polar residues" evidence="1">
    <location>
        <begin position="501"/>
        <end position="525"/>
    </location>
</feature>
<dbReference type="Proteomes" id="UP001642483">
    <property type="component" value="Unassembled WGS sequence"/>
</dbReference>
<evidence type="ECO:0008006" key="4">
    <source>
        <dbReference type="Google" id="ProtNLM"/>
    </source>
</evidence>
<dbReference type="PANTHER" id="PTHR28642:SF1">
    <property type="entry name" value="MEIOSIS 1 ARREST PROTEIN"/>
    <property type="match status" value="1"/>
</dbReference>
<comment type="caution">
    <text evidence="2">The sequence shown here is derived from an EMBL/GenBank/DDBJ whole genome shotgun (WGS) entry which is preliminary data.</text>
</comment>
<keyword evidence="3" id="KW-1185">Reference proteome</keyword>
<reference evidence="2 3" key="1">
    <citation type="submission" date="2024-02" db="EMBL/GenBank/DDBJ databases">
        <authorList>
            <person name="Daric V."/>
            <person name="Darras S."/>
        </authorList>
    </citation>
    <scope>NUCLEOTIDE SEQUENCE [LARGE SCALE GENOMIC DNA]</scope>
</reference>
<gene>
    <name evidence="2" type="ORF">CVLEPA_LOCUS20852</name>
</gene>
<dbReference type="InterPro" id="IPR033587">
    <property type="entry name" value="M1AP"/>
</dbReference>